<keyword evidence="3" id="KW-1185">Reference proteome</keyword>
<evidence type="ECO:0000259" key="1">
    <source>
        <dbReference type="Pfam" id="PF09848"/>
    </source>
</evidence>
<dbReference type="OrthoDB" id="3193269at2"/>
<evidence type="ECO:0000313" key="3">
    <source>
        <dbReference type="Proteomes" id="UP000297649"/>
    </source>
</evidence>
<gene>
    <name evidence="2" type="ORF">EHR08_07425</name>
</gene>
<dbReference type="InterPro" id="IPR018647">
    <property type="entry name" value="SLFN_3-like_DNA/RNA_helicase"/>
</dbReference>
<sequence>MLVYKSNLSGFLKDVDSNQIDNIIKDTYLARVGNRVSSAEIRSWKNSLEAMSRIVGMRGTKIPESAGVAIEYHIPATSKRVDFLLSGFNQNKKPTISIIELKQWETATKTTLDGLVETFLGGAIRKTSHPSYQAWSYATLLANFNEHVYQNQITLRPCAYLHNYRKNTEDIKNKCYDNYIDLAPIFLEKDASLFRSYLESLFVEGDEGATIEKIEESPIRPSKPLANSILSMLEGNSEFIMIDEQKIVYEEVINFVKNQTGDDRSVFIIEGGPGTGKSVVAINLLAKITGEELNVRYVSKNSAPREVYSSKLRRGGKSGSAVKLLFSGSGNFVDSRPMEYDALVVDEAHRLNLMSGLYRNLGENQIKEIIHSAKTSIFFLDEDQRVTLFDYGSKEEIEKSAKLYNANIYYGKLESQFRCSGSNGYLAWIDDVLEIRKTANHDLSDSSYDFRVYNDPNELSQILYEKNKERNSARLVAGYCWDWKSKKELNAMDIEIPEFQFAKQWNLASDGSLWMIQPESFEQIGCIHTCQGLELDYIGVIIGKDLTYRNGQIQTDYNARSKMDQSIKGSKKLMSENPDEGKIILDRIIKNTYRTLMTRGMKGCYVYCIDSGLSSYLKYRVGNI</sequence>
<evidence type="ECO:0000313" key="2">
    <source>
        <dbReference type="EMBL" id="TGN16093.1"/>
    </source>
</evidence>
<reference evidence="2" key="1">
    <citation type="journal article" date="2019" name="PLoS Negl. Trop. Dis.">
        <title>Revisiting the worldwide diversity of Leptospira species in the environment.</title>
        <authorList>
            <person name="Vincent A.T."/>
            <person name="Schiettekatte O."/>
            <person name="Bourhy P."/>
            <person name="Veyrier F.J."/>
            <person name="Picardeau M."/>
        </authorList>
    </citation>
    <scope>NUCLEOTIDE SEQUENCE [LARGE SCALE GENOMIC DNA]</scope>
    <source>
        <strain evidence="2">201601109</strain>
    </source>
</reference>
<organism evidence="2 3">
    <name type="scientific">Leptospira bandrabouensis</name>
    <dbReference type="NCBI Taxonomy" id="2484903"/>
    <lineage>
        <taxon>Bacteria</taxon>
        <taxon>Pseudomonadati</taxon>
        <taxon>Spirochaetota</taxon>
        <taxon>Spirochaetia</taxon>
        <taxon>Leptospirales</taxon>
        <taxon>Leptospiraceae</taxon>
        <taxon>Leptospira</taxon>
    </lineage>
</organism>
<dbReference type="Proteomes" id="UP000297649">
    <property type="component" value="Unassembled WGS sequence"/>
</dbReference>
<proteinExistence type="predicted"/>
<dbReference type="RefSeq" id="WP_100741137.1">
    <property type="nucleotide sequence ID" value="NZ_JAIZBL010000004.1"/>
</dbReference>
<protein>
    <submittedName>
        <fullName evidence="2">DUF2075 domain-containing protein</fullName>
    </submittedName>
</protein>
<dbReference type="Pfam" id="PF09848">
    <property type="entry name" value="SLFN-g3_helicase"/>
    <property type="match status" value="1"/>
</dbReference>
<feature type="domain" description="Schlafen group 3-like DNA/RNA helicase" evidence="1">
    <location>
        <begin position="264"/>
        <end position="610"/>
    </location>
</feature>
<dbReference type="EMBL" id="RQHU01000005">
    <property type="protein sequence ID" value="TGN16093.1"/>
    <property type="molecule type" value="Genomic_DNA"/>
</dbReference>
<dbReference type="Gene3D" id="3.40.50.300">
    <property type="entry name" value="P-loop containing nucleotide triphosphate hydrolases"/>
    <property type="match status" value="1"/>
</dbReference>
<name>A0A6H3NY79_9LEPT</name>
<accession>A0A6H3NY79</accession>
<dbReference type="SUPFAM" id="SSF52540">
    <property type="entry name" value="P-loop containing nucleoside triphosphate hydrolases"/>
    <property type="match status" value="2"/>
</dbReference>
<dbReference type="AlphaFoldDB" id="A0A6H3NY79"/>
<comment type="caution">
    <text evidence="2">The sequence shown here is derived from an EMBL/GenBank/DDBJ whole genome shotgun (WGS) entry which is preliminary data.</text>
</comment>
<dbReference type="InterPro" id="IPR027417">
    <property type="entry name" value="P-loop_NTPase"/>
</dbReference>